<evidence type="ECO:0000313" key="2">
    <source>
        <dbReference type="EMBL" id="AHJ13720.1"/>
    </source>
</evidence>
<dbReference type="KEGG" id="smul:SMUL_2475"/>
<feature type="transmembrane region" description="Helical" evidence="1">
    <location>
        <begin position="149"/>
        <end position="171"/>
    </location>
</feature>
<feature type="transmembrane region" description="Helical" evidence="1">
    <location>
        <begin position="119"/>
        <end position="137"/>
    </location>
</feature>
<feature type="transmembrane region" description="Helical" evidence="1">
    <location>
        <begin position="14"/>
        <end position="36"/>
    </location>
</feature>
<dbReference type="AlphaFoldDB" id="A0AA86E0A8"/>
<reference evidence="2 3" key="1">
    <citation type="journal article" date="2014" name="Environ. Microbiol.">
        <title>Insights into organohalide respiration and the versatile catabolism of Sulfurospirillum multivorans gained from comparative genomics and physiological studies.</title>
        <authorList>
            <person name="Goris T."/>
            <person name="Schubert T."/>
            <person name="Gadkari J."/>
            <person name="Wubet T."/>
            <person name="Tarkka M."/>
            <person name="Buscot F."/>
            <person name="Adrian L."/>
            <person name="Diekert G."/>
        </authorList>
    </citation>
    <scope>NUCLEOTIDE SEQUENCE [LARGE SCALE GENOMIC DNA]</scope>
    <source>
        <strain evidence="3">DM 12446 / JCM 15788 / NBRC 109480</strain>
    </source>
</reference>
<protein>
    <recommendedName>
        <fullName evidence="4">Polysaccharide biosynthesis protein</fullName>
    </recommendedName>
</protein>
<evidence type="ECO:0008006" key="4">
    <source>
        <dbReference type="Google" id="ProtNLM"/>
    </source>
</evidence>
<accession>A0AA86E0A8</accession>
<evidence type="ECO:0000313" key="3">
    <source>
        <dbReference type="Proteomes" id="UP000019322"/>
    </source>
</evidence>
<dbReference type="EMBL" id="CP007201">
    <property type="protein sequence ID" value="AHJ13720.1"/>
    <property type="molecule type" value="Genomic_DNA"/>
</dbReference>
<feature type="transmembrane region" description="Helical" evidence="1">
    <location>
        <begin position="48"/>
        <end position="70"/>
    </location>
</feature>
<keyword evidence="1" id="KW-1133">Transmembrane helix</keyword>
<keyword evidence="1" id="KW-0812">Transmembrane</keyword>
<gene>
    <name evidence="2" type="ORF">SMUL_2475</name>
</gene>
<keyword evidence="1" id="KW-0472">Membrane</keyword>
<feature type="transmembrane region" description="Helical" evidence="1">
    <location>
        <begin position="95"/>
        <end position="113"/>
    </location>
</feature>
<name>A0AA86E0A8_SULMK</name>
<dbReference type="Proteomes" id="UP000019322">
    <property type="component" value="Chromosome"/>
</dbReference>
<feature type="transmembrane region" description="Helical" evidence="1">
    <location>
        <begin position="177"/>
        <end position="198"/>
    </location>
</feature>
<feature type="transmembrane region" description="Helical" evidence="1">
    <location>
        <begin position="288"/>
        <end position="309"/>
    </location>
</feature>
<organism evidence="2 3">
    <name type="scientific">Sulfurospirillum multivorans (strain DM 12446 / JCM 15788 / NBRC 109480)</name>
    <dbReference type="NCBI Taxonomy" id="1150621"/>
    <lineage>
        <taxon>Bacteria</taxon>
        <taxon>Pseudomonadati</taxon>
        <taxon>Campylobacterota</taxon>
        <taxon>Epsilonproteobacteria</taxon>
        <taxon>Campylobacterales</taxon>
        <taxon>Sulfurospirillaceae</taxon>
        <taxon>Sulfurospirillum</taxon>
    </lineage>
</organism>
<feature type="transmembrane region" description="Helical" evidence="1">
    <location>
        <begin position="385"/>
        <end position="407"/>
    </location>
</feature>
<feature type="transmembrane region" description="Helical" evidence="1">
    <location>
        <begin position="358"/>
        <end position="379"/>
    </location>
</feature>
<feature type="transmembrane region" description="Helical" evidence="1">
    <location>
        <begin position="329"/>
        <end position="351"/>
    </location>
</feature>
<sequence>MLYYKLLSMTINKVVFFEIIFFRSLSIVLQLVFLKLYSNYLSVYELGIYYLLVTLSYSINAFLLVPLDYFQQSKLHYLKSAQKSLRSFLPLNKQIFYIVVFLMVLTECTIFFIDSSLLFTVLLIFLLSPLFYFNTVVRGFLNNLDYRRNAIYTLVGEGFIKISFFLLLIQYFNASAVLLLVATILATFCISVILYLLLRKKEEYLIPEKATFSSQEVFHFSYPISISAIINWIQMQGYRVLLAPLGYIEIMGLYTTVSNVGQSGMNAASVIYSQLFVPNLYKTNGKDIFGYTKIAFGVILVVILVSTFFSKEIVTLLTNSFFSQYSYLIFYGILAEGSNMIIGGLSIYLMIHNLTAKTIVASWAGLITFIVSFGFLYFLNIFSVWTIGLPIIFSQLGVVIYMIYLVFYKYKKGCEIE</sequence>
<evidence type="ECO:0000256" key="1">
    <source>
        <dbReference type="SAM" id="Phobius"/>
    </source>
</evidence>
<proteinExistence type="predicted"/>